<dbReference type="AlphaFoldDB" id="A0A1C7I6X9"/>
<proteinExistence type="predicted"/>
<accession>A0A1C7I6X9</accession>
<name>A0A1C7I6X9_9FIRM</name>
<keyword evidence="2" id="KW-1185">Reference proteome</keyword>
<gene>
    <name evidence="1" type="ORF">A4V09_06280</name>
</gene>
<dbReference type="RefSeq" id="WP_065541613.1">
    <property type="nucleotide sequence ID" value="NZ_CP015405.2"/>
</dbReference>
<sequence length="62" mass="7184">MNKKETDCTSITKQVIENVRPNLLKQMAVWYLSGCLRVMEDNTVEHACKTKTENVRKSAVWN</sequence>
<protein>
    <submittedName>
        <fullName evidence="1">Uncharacterized protein</fullName>
    </submittedName>
</protein>
<reference evidence="1" key="1">
    <citation type="submission" date="2017-04" db="EMBL/GenBank/DDBJ databases">
        <title>Complete Genome Sequences of Twelve Strains of a Stable Defined Moderately Diverse Mouse Microbiota 2 (sDMDMm2).</title>
        <authorList>
            <person name="Uchimura Y."/>
            <person name="Wyss M."/>
            <person name="Brugiroux S."/>
            <person name="Limenitakis J.P."/>
            <person name="Stecher B."/>
            <person name="McCoy K.D."/>
            <person name="Macpherson A.J."/>
        </authorList>
    </citation>
    <scope>NUCLEOTIDE SEQUENCE</scope>
    <source>
        <strain evidence="1">YL58</strain>
    </source>
</reference>
<organism evidence="1 2">
    <name type="scientific">Blautia pseudococcoides</name>
    <dbReference type="NCBI Taxonomy" id="1796616"/>
    <lineage>
        <taxon>Bacteria</taxon>
        <taxon>Bacillati</taxon>
        <taxon>Bacillota</taxon>
        <taxon>Clostridia</taxon>
        <taxon>Lachnospirales</taxon>
        <taxon>Lachnospiraceae</taxon>
        <taxon>Blautia</taxon>
    </lineage>
</organism>
<evidence type="ECO:0000313" key="2">
    <source>
        <dbReference type="Proteomes" id="UP000092574"/>
    </source>
</evidence>
<dbReference type="EMBL" id="CP015405">
    <property type="protein sequence ID" value="ANU75410.1"/>
    <property type="molecule type" value="Genomic_DNA"/>
</dbReference>
<evidence type="ECO:0000313" key="1">
    <source>
        <dbReference type="EMBL" id="ANU75410.1"/>
    </source>
</evidence>
<dbReference type="STRING" id="1796616.A4V09_06280"/>
<dbReference type="Proteomes" id="UP000092574">
    <property type="component" value="Chromosome"/>
</dbReference>
<dbReference type="KEGG" id="byl:A4V09_06280"/>